<dbReference type="Pfam" id="PF01895">
    <property type="entry name" value="PhoU"/>
    <property type="match status" value="2"/>
</dbReference>
<dbReference type="InterPro" id="IPR026022">
    <property type="entry name" value="PhoU_dom"/>
</dbReference>
<dbReference type="SUPFAM" id="SSF109755">
    <property type="entry name" value="PhoU-like"/>
    <property type="match status" value="1"/>
</dbReference>
<dbReference type="SUPFAM" id="SSF89447">
    <property type="entry name" value="AbrB/MazE/MraZ-like"/>
    <property type="match status" value="1"/>
</dbReference>
<organism evidence="3 4">
    <name type="scientific">Candidatus Syntropharchaeum butanivorans</name>
    <dbReference type="NCBI Taxonomy" id="1839936"/>
    <lineage>
        <taxon>Archaea</taxon>
        <taxon>Methanobacteriati</taxon>
        <taxon>Methanobacteriota</taxon>
        <taxon>Stenosarchaea group</taxon>
        <taxon>Methanomicrobia</taxon>
        <taxon>Methanosarcinales</taxon>
        <taxon>ANME-2 cluster</taxon>
        <taxon>Candidatus Syntropharchaeum</taxon>
    </lineage>
</organism>
<reference evidence="3 4" key="1">
    <citation type="submission" date="2016-05" db="EMBL/GenBank/DDBJ databases">
        <title>Microbial consortia oxidize butane by reversing methanogenesis.</title>
        <authorList>
            <person name="Laso-Perez R."/>
            <person name="Richter M."/>
            <person name="Wegener G."/>
            <person name="Musat F."/>
        </authorList>
    </citation>
    <scope>NUCLEOTIDE SEQUENCE [LARGE SCALE GENOMIC DNA]</scope>
    <source>
        <strain evidence="3">BOX1</strain>
    </source>
</reference>
<dbReference type="EMBL" id="LYOR01000004">
    <property type="protein sequence ID" value="OFV66030.1"/>
    <property type="molecule type" value="Genomic_DNA"/>
</dbReference>
<dbReference type="GO" id="GO:0045936">
    <property type="term" value="P:negative regulation of phosphate metabolic process"/>
    <property type="evidence" value="ECO:0007669"/>
    <property type="project" value="InterPro"/>
</dbReference>
<evidence type="ECO:0000259" key="1">
    <source>
        <dbReference type="SMART" id="SM00966"/>
    </source>
</evidence>
<dbReference type="PANTHER" id="PTHR42930">
    <property type="entry name" value="PHOSPHATE-SPECIFIC TRANSPORT SYSTEM ACCESSORY PROTEIN PHOU"/>
    <property type="match status" value="1"/>
</dbReference>
<reference evidence="2" key="2">
    <citation type="journal article" date="2020" name="mSystems">
        <title>Genome- and Community-Level Interaction Insights into Carbon Utilization and Element Cycling Functions of Hydrothermarchaeota in Hydrothermal Sediment.</title>
        <authorList>
            <person name="Zhou Z."/>
            <person name="Liu Y."/>
            <person name="Xu W."/>
            <person name="Pan J."/>
            <person name="Luo Z.H."/>
            <person name="Li M."/>
        </authorList>
    </citation>
    <scope>NUCLEOTIDE SEQUENCE [LARGE SCALE GENOMIC DNA]</scope>
    <source>
        <strain evidence="2">HyVt-386</strain>
    </source>
</reference>
<proteinExistence type="predicted"/>
<dbReference type="Proteomes" id="UP000885936">
    <property type="component" value="Unassembled WGS sequence"/>
</dbReference>
<accession>A0A1F2P481</accession>
<dbReference type="Gene3D" id="1.20.58.220">
    <property type="entry name" value="Phosphate transport system protein phou homolog 2, domain 2"/>
    <property type="match status" value="2"/>
</dbReference>
<dbReference type="SMART" id="SM00966">
    <property type="entry name" value="SpoVT_AbrB"/>
    <property type="match status" value="1"/>
</dbReference>
<evidence type="ECO:0000313" key="3">
    <source>
        <dbReference type="EMBL" id="OFV66030.1"/>
    </source>
</evidence>
<dbReference type="AlphaFoldDB" id="A0A1F2P481"/>
<dbReference type="GO" id="GO:0003677">
    <property type="term" value="F:DNA binding"/>
    <property type="evidence" value="ECO:0007669"/>
    <property type="project" value="InterPro"/>
</dbReference>
<keyword evidence="4" id="KW-1185">Reference proteome</keyword>
<dbReference type="EMBL" id="DRIE01000004">
    <property type="protein sequence ID" value="HEC56296.1"/>
    <property type="molecule type" value="Genomic_DNA"/>
</dbReference>
<evidence type="ECO:0000313" key="4">
    <source>
        <dbReference type="Proteomes" id="UP000185779"/>
    </source>
</evidence>
<dbReference type="GO" id="GO:0030643">
    <property type="term" value="P:intracellular phosphate ion homeostasis"/>
    <property type="evidence" value="ECO:0007669"/>
    <property type="project" value="InterPro"/>
</dbReference>
<dbReference type="InterPro" id="IPR007159">
    <property type="entry name" value="SpoVT-AbrB_dom"/>
</dbReference>
<gene>
    <name evidence="2" type="ORF">ENI32_00165</name>
    <name evidence="3" type="ORF">SBU_000967</name>
</gene>
<protein>
    <submittedName>
        <fullName evidence="2">Phosphate uptake regulator PhoU</fullName>
    </submittedName>
    <submittedName>
        <fullName evidence="3">Phosphate uptake regulator, PhoU</fullName>
    </submittedName>
</protein>
<name>A0A1F2P481_9EURY</name>
<dbReference type="InterPro" id="IPR038078">
    <property type="entry name" value="PhoU-like_sf"/>
</dbReference>
<comment type="caution">
    <text evidence="3">The sequence shown here is derived from an EMBL/GenBank/DDBJ whole genome shotgun (WGS) entry which is preliminary data.</text>
</comment>
<feature type="domain" description="SpoVT-AbrB" evidence="1">
    <location>
        <begin position="8"/>
        <end position="54"/>
    </location>
</feature>
<dbReference type="Pfam" id="PF04014">
    <property type="entry name" value="MazE_antitoxin"/>
    <property type="match status" value="1"/>
</dbReference>
<dbReference type="STRING" id="1839936.SBU_000967"/>
<dbReference type="InterPro" id="IPR037914">
    <property type="entry name" value="SpoVT-AbrB_sf"/>
</dbReference>
<dbReference type="PANTHER" id="PTHR42930:SF2">
    <property type="entry name" value="PHOU DOMAIN-CONTAINING PROTEIN"/>
    <property type="match status" value="1"/>
</dbReference>
<dbReference type="Proteomes" id="UP000185779">
    <property type="component" value="Unassembled WGS sequence"/>
</dbReference>
<dbReference type="InterPro" id="IPR028366">
    <property type="entry name" value="PhoU"/>
</dbReference>
<sequence length="348" mass="39092">MEIRKVQVTGGSSYIVSLPKSWIEALGIKKNDPLGIIIRQDGTLVITPSIIEEKDQQGKTFGIKPETDPEFLFRSLIGAYIAGYKIIRVISNGEMPARIRTTVKDFCQTTIGPEVIEESVNEIVTKDLLNPAEMPFERTIQRMQIIINSMYRGAITALVDRDTVLAEDVIKNDNEVDRLHWLVMRQSNLIARDLKVAEKMGTTIWAASHYTMISRLFERIADHICRIAKNVIDLGSERINQGIVKGIVDASDLAIDILTRSVDAFFERSIEGSNESIELGSDLIKLCEKITDMILEKQSRIALPLSSIVESIRRIGEYSSDISECVIDHLIGEGLILTYQTYHKVSKL</sequence>
<evidence type="ECO:0000313" key="2">
    <source>
        <dbReference type="EMBL" id="HEC56296.1"/>
    </source>
</evidence>